<evidence type="ECO:0000313" key="2">
    <source>
        <dbReference type="Proteomes" id="UP001589854"/>
    </source>
</evidence>
<dbReference type="Proteomes" id="UP001589854">
    <property type="component" value="Unassembled WGS sequence"/>
</dbReference>
<dbReference type="RefSeq" id="WP_378930607.1">
    <property type="nucleotide sequence ID" value="NZ_JBHLVO010000002.1"/>
</dbReference>
<dbReference type="SUPFAM" id="SSF140500">
    <property type="entry name" value="BAS1536-like"/>
    <property type="match status" value="1"/>
</dbReference>
<comment type="caution">
    <text evidence="1">The sequence shown here is derived from an EMBL/GenBank/DDBJ whole genome shotgun (WGS) entry which is preliminary data.</text>
</comment>
<sequence>MKPNSLKVELLESINEKRQEMISTAETNGYTNEAVVHCSQELDRLLNKYQQLLLEETYKTTTNPFQEFVNNMKKWTFRDRLVYQSAEK</sequence>
<accession>A0ABV6GAH1</accession>
<dbReference type="EMBL" id="JBHLVO010000002">
    <property type="protein sequence ID" value="MFC0270535.1"/>
    <property type="molecule type" value="Genomic_DNA"/>
</dbReference>
<proteinExistence type="predicted"/>
<gene>
    <name evidence="1" type="ORF">ACFFIX_03570</name>
</gene>
<dbReference type="PANTHER" id="PTHR41263:SF1">
    <property type="entry name" value="ASPARTYL-PHOSPHATE PHOSPHATASE YISI"/>
    <property type="match status" value="1"/>
</dbReference>
<dbReference type="Gene3D" id="4.10.280.10">
    <property type="entry name" value="Helix-loop-helix DNA-binding domain"/>
    <property type="match status" value="1"/>
</dbReference>
<keyword evidence="2" id="KW-1185">Reference proteome</keyword>
<name>A0ABV6GAH1_9BACI</name>
<dbReference type="PANTHER" id="PTHR41263">
    <property type="entry name" value="ASPARTYL-PHOSPHATE PHOSPHATASE YISI"/>
    <property type="match status" value="1"/>
</dbReference>
<organism evidence="1 2">
    <name type="scientific">Metabacillus herbersteinensis</name>
    <dbReference type="NCBI Taxonomy" id="283816"/>
    <lineage>
        <taxon>Bacteria</taxon>
        <taxon>Bacillati</taxon>
        <taxon>Bacillota</taxon>
        <taxon>Bacilli</taxon>
        <taxon>Bacillales</taxon>
        <taxon>Bacillaceae</taxon>
        <taxon>Metabacillus</taxon>
    </lineage>
</organism>
<dbReference type="InterPro" id="IPR037208">
    <property type="entry name" value="Spo0E-like_sf"/>
</dbReference>
<reference evidence="1 2" key="1">
    <citation type="submission" date="2024-09" db="EMBL/GenBank/DDBJ databases">
        <authorList>
            <person name="Sun Q."/>
            <person name="Mori K."/>
        </authorList>
    </citation>
    <scope>NUCLEOTIDE SEQUENCE [LARGE SCALE GENOMIC DNA]</scope>
    <source>
        <strain evidence="1 2">CCM 7228</strain>
    </source>
</reference>
<evidence type="ECO:0000313" key="1">
    <source>
        <dbReference type="EMBL" id="MFC0270535.1"/>
    </source>
</evidence>
<dbReference type="InterPro" id="IPR018540">
    <property type="entry name" value="Spo0E-like"/>
</dbReference>
<dbReference type="Pfam" id="PF09388">
    <property type="entry name" value="SpoOE-like"/>
    <property type="match status" value="1"/>
</dbReference>
<dbReference type="InterPro" id="IPR053028">
    <property type="entry name" value="Spo0E-like_phosphatase"/>
</dbReference>
<dbReference type="InterPro" id="IPR036638">
    <property type="entry name" value="HLH_DNA-bd_sf"/>
</dbReference>
<protein>
    <submittedName>
        <fullName evidence="1">Aspartyl-phosphate phosphatase Spo0E family protein</fullName>
    </submittedName>
</protein>